<keyword evidence="1" id="KW-0813">Transport</keyword>
<gene>
    <name evidence="7" type="ORF">ENT82_03750</name>
    <name evidence="6" type="ORF">ENU43_00150</name>
</gene>
<dbReference type="SUPFAM" id="SSF52540">
    <property type="entry name" value="P-loop containing nucleoside triphosphate hydrolases"/>
    <property type="match status" value="1"/>
</dbReference>
<dbReference type="GO" id="GO:0005524">
    <property type="term" value="F:ATP binding"/>
    <property type="evidence" value="ECO:0007669"/>
    <property type="project" value="UniProtKB-KW"/>
</dbReference>
<dbReference type="InterPro" id="IPR003439">
    <property type="entry name" value="ABC_transporter-like_ATP-bd"/>
</dbReference>
<dbReference type="Pfam" id="PF00005">
    <property type="entry name" value="ABC_tran"/>
    <property type="match status" value="1"/>
</dbReference>
<dbReference type="InterPro" id="IPR027417">
    <property type="entry name" value="P-loop_NTPase"/>
</dbReference>
<dbReference type="PANTHER" id="PTHR42794:SF1">
    <property type="entry name" value="HEMIN IMPORT ATP-BINDING PROTEIN HMUV"/>
    <property type="match status" value="1"/>
</dbReference>
<dbReference type="AlphaFoldDB" id="A0A7C4I1U6"/>
<dbReference type="FunFam" id="3.40.50.300:FF:000134">
    <property type="entry name" value="Iron-enterobactin ABC transporter ATP-binding protein"/>
    <property type="match status" value="1"/>
</dbReference>
<keyword evidence="4" id="KW-1278">Translocase</keyword>
<protein>
    <submittedName>
        <fullName evidence="7">ABC transporter ATP-binding protein</fullName>
    </submittedName>
</protein>
<evidence type="ECO:0000313" key="6">
    <source>
        <dbReference type="EMBL" id="HGL40073.1"/>
    </source>
</evidence>
<dbReference type="EMBL" id="DTAD01000034">
    <property type="protein sequence ID" value="HGN90229.1"/>
    <property type="molecule type" value="Genomic_DNA"/>
</dbReference>
<dbReference type="Gene3D" id="3.40.50.300">
    <property type="entry name" value="P-loop containing nucleotide triphosphate hydrolases"/>
    <property type="match status" value="1"/>
</dbReference>
<dbReference type="CDD" id="cd03214">
    <property type="entry name" value="ABC_Iron-Siderophores_B12_Hemin"/>
    <property type="match status" value="1"/>
</dbReference>
<sequence>MGLMRVFGLSAGYGSVPVVSDVDLELWAGEFVMVIGPNAAGKTTFLKTLAGLAKPVKGVIYLSGEDMRMLGLRQRARNIAAVLTGRPDVSGMLVEEVVGLGRYAWTGPLHMLAPVDKQAVEDAMKKTGVAHLRGRRVSELSDGQLQRVLIARALAQQPRILILDEPTTHLDAKSRLEIITLLHSLAHRENLTVIASTHELELALRFADRLILIAEGKAIVADDPAELIKDQRFIKAFGLADGVTLSHTTLSIEYRPHRNSGGARVFVIAGAGTGAGFYRLLLKTGYDVVTGVLHENDVDHHVAASLGLDIVSERPYTRISWEKLSQAEEKMCNASAVVYTSPPLGEQNMGNYILLEKAIEHGLPTYVVGAVHSGAETIHTPRELVAKLIQTQASGREALKPFPRPDK</sequence>
<reference evidence="7" key="1">
    <citation type="journal article" date="2020" name="mSystems">
        <title>Genome- and Community-Level Interaction Insights into Carbon Utilization and Element Cycling Functions of Hydrothermarchaeota in Hydrothermal Sediment.</title>
        <authorList>
            <person name="Zhou Z."/>
            <person name="Liu Y."/>
            <person name="Xu W."/>
            <person name="Pan J."/>
            <person name="Luo Z.H."/>
            <person name="Li M."/>
        </authorList>
    </citation>
    <scope>NUCLEOTIDE SEQUENCE [LARGE SCALE GENOMIC DNA]</scope>
    <source>
        <strain evidence="7">SpSt-613</strain>
        <strain evidence="6">SpSt-669</strain>
    </source>
</reference>
<feature type="domain" description="ABC transporter" evidence="5">
    <location>
        <begin position="4"/>
        <end position="240"/>
    </location>
</feature>
<dbReference type="PANTHER" id="PTHR42794">
    <property type="entry name" value="HEMIN IMPORT ATP-BINDING PROTEIN HMUV"/>
    <property type="match status" value="1"/>
</dbReference>
<proteinExistence type="predicted"/>
<evidence type="ECO:0000256" key="3">
    <source>
        <dbReference type="ARBA" id="ARBA00022840"/>
    </source>
</evidence>
<accession>A0A7C4I1U6</accession>
<keyword evidence="3 7" id="KW-0067">ATP-binding</keyword>
<keyword evidence="2" id="KW-0547">Nucleotide-binding</keyword>
<dbReference type="SMART" id="SM00382">
    <property type="entry name" value="AAA"/>
    <property type="match status" value="1"/>
</dbReference>
<organism evidence="7">
    <name type="scientific">Caldiarchaeum subterraneum</name>
    <dbReference type="NCBI Taxonomy" id="311458"/>
    <lineage>
        <taxon>Archaea</taxon>
        <taxon>Nitrososphaerota</taxon>
        <taxon>Candidatus Caldarchaeales</taxon>
        <taxon>Candidatus Caldarchaeaceae</taxon>
        <taxon>Candidatus Caldarchaeum</taxon>
    </lineage>
</organism>
<dbReference type="InterPro" id="IPR003593">
    <property type="entry name" value="AAA+_ATPase"/>
</dbReference>
<dbReference type="EMBL" id="DTCM01000003">
    <property type="protein sequence ID" value="HGL40073.1"/>
    <property type="molecule type" value="Genomic_DNA"/>
</dbReference>
<evidence type="ECO:0000256" key="4">
    <source>
        <dbReference type="ARBA" id="ARBA00022967"/>
    </source>
</evidence>
<dbReference type="PROSITE" id="PS50893">
    <property type="entry name" value="ABC_TRANSPORTER_2"/>
    <property type="match status" value="1"/>
</dbReference>
<name>A0A7C4I1U6_CALS0</name>
<evidence type="ECO:0000256" key="1">
    <source>
        <dbReference type="ARBA" id="ARBA00022448"/>
    </source>
</evidence>
<evidence type="ECO:0000313" key="7">
    <source>
        <dbReference type="EMBL" id="HGN90229.1"/>
    </source>
</evidence>
<evidence type="ECO:0000259" key="5">
    <source>
        <dbReference type="PROSITE" id="PS50893"/>
    </source>
</evidence>
<dbReference type="GO" id="GO:0016887">
    <property type="term" value="F:ATP hydrolysis activity"/>
    <property type="evidence" value="ECO:0007669"/>
    <property type="project" value="InterPro"/>
</dbReference>
<comment type="caution">
    <text evidence="7">The sequence shown here is derived from an EMBL/GenBank/DDBJ whole genome shotgun (WGS) entry which is preliminary data.</text>
</comment>
<evidence type="ECO:0000256" key="2">
    <source>
        <dbReference type="ARBA" id="ARBA00022741"/>
    </source>
</evidence>